<dbReference type="SMART" id="SM00727">
    <property type="entry name" value="STI1"/>
    <property type="match status" value="1"/>
</dbReference>
<dbReference type="GO" id="GO:0000502">
    <property type="term" value="C:proteasome complex"/>
    <property type="evidence" value="ECO:0007669"/>
    <property type="project" value="UniProtKB-KW"/>
</dbReference>
<dbReference type="GO" id="GO:0003684">
    <property type="term" value="F:damaged DNA binding"/>
    <property type="evidence" value="ECO:0007669"/>
    <property type="project" value="UniProtKB-UniRule"/>
</dbReference>
<dbReference type="CDD" id="cd14377">
    <property type="entry name" value="UBA1_Rad23"/>
    <property type="match status" value="1"/>
</dbReference>
<comment type="subcellular location">
    <subcellularLocation>
        <location evidence="8">Nucleus</location>
    </subcellularLocation>
    <subcellularLocation>
        <location evidence="8">Cytoplasm</location>
    </subcellularLocation>
</comment>
<name>A0AAW0H3Z0_MYOGA</name>
<keyword evidence="6 8" id="KW-0234">DNA repair</keyword>
<dbReference type="GO" id="GO:0005654">
    <property type="term" value="C:nucleoplasm"/>
    <property type="evidence" value="ECO:0007669"/>
    <property type="project" value="TreeGrafter"/>
</dbReference>
<dbReference type="Pfam" id="PF00240">
    <property type="entry name" value="ubiquitin"/>
    <property type="match status" value="1"/>
</dbReference>
<feature type="domain" description="UBA" evidence="10">
    <location>
        <begin position="186"/>
        <end position="226"/>
    </location>
</feature>
<reference evidence="12 13" key="1">
    <citation type="journal article" date="2023" name="bioRxiv">
        <title>Conserved and derived expression patterns and positive selection on dental genes reveal complex evolutionary context of ever-growing rodent molars.</title>
        <authorList>
            <person name="Calamari Z.T."/>
            <person name="Song A."/>
            <person name="Cohen E."/>
            <person name="Akter M."/>
            <person name="Roy R.D."/>
            <person name="Hallikas O."/>
            <person name="Christensen M.M."/>
            <person name="Li P."/>
            <person name="Marangoni P."/>
            <person name="Jernvall J."/>
            <person name="Klein O.D."/>
        </authorList>
    </citation>
    <scope>NUCLEOTIDE SEQUENCE [LARGE SCALE GENOMIC DNA]</scope>
    <source>
        <strain evidence="12">V071</strain>
    </source>
</reference>
<dbReference type="FunFam" id="1.10.8.10:FF:000003">
    <property type="entry name" value="UV excision repair protein RAD23 homolog"/>
    <property type="match status" value="1"/>
</dbReference>
<dbReference type="Proteomes" id="UP001488838">
    <property type="component" value="Unassembled WGS sequence"/>
</dbReference>
<dbReference type="CDD" id="cd14427">
    <property type="entry name" value="UBA2_HR23A"/>
    <property type="match status" value="1"/>
</dbReference>
<evidence type="ECO:0000256" key="2">
    <source>
        <dbReference type="ARBA" id="ARBA00022553"/>
    </source>
</evidence>
<dbReference type="NCBIfam" id="TIGR00601">
    <property type="entry name" value="rad23"/>
    <property type="match status" value="1"/>
</dbReference>
<keyword evidence="5" id="KW-0647">Proteasome</keyword>
<evidence type="ECO:0000256" key="6">
    <source>
        <dbReference type="ARBA" id="ARBA00023204"/>
    </source>
</evidence>
<evidence type="ECO:0000256" key="5">
    <source>
        <dbReference type="ARBA" id="ARBA00022942"/>
    </source>
</evidence>
<proteinExistence type="inferred from homology"/>
<feature type="region of interest" description="Disordered" evidence="9">
    <location>
        <begin position="61"/>
        <end position="132"/>
    </location>
</feature>
<feature type="domain" description="Ubiquitin-like" evidence="11">
    <location>
        <begin position="1"/>
        <end position="60"/>
    </location>
</feature>
<keyword evidence="3" id="KW-0677">Repeat</keyword>
<dbReference type="Gene3D" id="1.10.8.10">
    <property type="entry name" value="DNA helicase RuvA subunit, C-terminal domain"/>
    <property type="match status" value="2"/>
</dbReference>
<evidence type="ECO:0000259" key="11">
    <source>
        <dbReference type="PROSITE" id="PS50053"/>
    </source>
</evidence>
<keyword evidence="7 8" id="KW-0539">Nucleus</keyword>
<keyword evidence="4 8" id="KW-0227">DNA damage</keyword>
<dbReference type="SUPFAM" id="SSF46934">
    <property type="entry name" value="UBA-like"/>
    <property type="match status" value="2"/>
</dbReference>
<dbReference type="PROSITE" id="PS50030">
    <property type="entry name" value="UBA"/>
    <property type="match status" value="2"/>
</dbReference>
<dbReference type="AlphaFoldDB" id="A0AAW0H3Z0"/>
<dbReference type="PANTHER" id="PTHR10621:SF29">
    <property type="entry name" value="UV EXCISION REPAIR PROTEIN RAD23 HOMOLOG A"/>
    <property type="match status" value="1"/>
</dbReference>
<dbReference type="SMART" id="SM00165">
    <property type="entry name" value="UBA"/>
    <property type="match status" value="2"/>
</dbReference>
<evidence type="ECO:0000256" key="8">
    <source>
        <dbReference type="RuleBase" id="RU367049"/>
    </source>
</evidence>
<dbReference type="GO" id="GO:0006289">
    <property type="term" value="P:nucleotide-excision repair"/>
    <property type="evidence" value="ECO:0007669"/>
    <property type="project" value="UniProtKB-UniRule"/>
</dbReference>
<comment type="function">
    <text evidence="8">Multiubiquitin chain receptor involved in modulation of proteasomal degradation. Involved in nucleotide excision repair.</text>
</comment>
<dbReference type="InterPro" id="IPR015940">
    <property type="entry name" value="UBA"/>
</dbReference>
<dbReference type="InterPro" id="IPR036353">
    <property type="entry name" value="XPC-bd_sf"/>
</dbReference>
<evidence type="ECO:0000256" key="7">
    <source>
        <dbReference type="ARBA" id="ARBA00023242"/>
    </source>
</evidence>
<dbReference type="FunFam" id="1.10.8.10:FF:000002">
    <property type="entry name" value="UV excision repair protein RAD23 homolog"/>
    <property type="match status" value="1"/>
</dbReference>
<dbReference type="PROSITE" id="PS50053">
    <property type="entry name" value="UBIQUITIN_2"/>
    <property type="match status" value="1"/>
</dbReference>
<comment type="caution">
    <text evidence="12">The sequence shown here is derived from an EMBL/GenBank/DDBJ whole genome shotgun (WGS) entry which is preliminary data.</text>
</comment>
<feature type="region of interest" description="Disordered" evidence="9">
    <location>
        <begin position="228"/>
        <end position="252"/>
    </location>
</feature>
<evidence type="ECO:0000313" key="12">
    <source>
        <dbReference type="EMBL" id="KAK7797158.1"/>
    </source>
</evidence>
<dbReference type="EMBL" id="JBBHLL010000888">
    <property type="protein sequence ID" value="KAK7797158.1"/>
    <property type="molecule type" value="Genomic_DNA"/>
</dbReference>
<dbReference type="SMART" id="SM00213">
    <property type="entry name" value="UBQ"/>
    <property type="match status" value="1"/>
</dbReference>
<organism evidence="12 13">
    <name type="scientific">Myodes glareolus</name>
    <name type="common">Bank vole</name>
    <name type="synonym">Clethrionomys glareolus</name>
    <dbReference type="NCBI Taxonomy" id="447135"/>
    <lineage>
        <taxon>Eukaryota</taxon>
        <taxon>Metazoa</taxon>
        <taxon>Chordata</taxon>
        <taxon>Craniata</taxon>
        <taxon>Vertebrata</taxon>
        <taxon>Euteleostomi</taxon>
        <taxon>Mammalia</taxon>
        <taxon>Eutheria</taxon>
        <taxon>Euarchontoglires</taxon>
        <taxon>Glires</taxon>
        <taxon>Rodentia</taxon>
        <taxon>Myomorpha</taxon>
        <taxon>Muroidea</taxon>
        <taxon>Cricetidae</taxon>
        <taxon>Arvicolinae</taxon>
        <taxon>Myodes</taxon>
    </lineage>
</organism>
<sequence>MRTVKVLKEKIEAEKGRDAFPVAGQKLIYAGKILSDDVPIKEYHIDEKNFVVVMVTKTKTGQVTPAPPEVSPTAASESSTPFPPAPASDMSHPPPPSRDDKSPSEDSTTTTSPESISGSVPSSGSSGREEDAASTLGGWVVLRAEATGSPSHQPLTALSGYGRVWELPFCAPGDPGPAAPFTVTGSEYETMLTEIMSMGYERERVVAALRASYNNPHRAVEYLLTGIPGSPEPEHGSVQESQVPDQPATETAVENPLEFLRDQPQFQNMRQVIQQNPALLPALLQQLGQENPQLLQVRSRQISRHQEQFIQMLNEPPGELPDVSDVEGEVGAIGEEASQMNYIQVTPQEKEAIERVRGLAEEPLMVGSPIPPSFLPLPIFPQLKALGFPESLVIQAYFACEKNENLAANFLLSQNFDDE</sequence>
<keyword evidence="13" id="KW-1185">Reference proteome</keyword>
<dbReference type="Pfam" id="PF00627">
    <property type="entry name" value="UBA"/>
    <property type="match status" value="2"/>
</dbReference>
<evidence type="ECO:0000313" key="13">
    <source>
        <dbReference type="Proteomes" id="UP001488838"/>
    </source>
</evidence>
<gene>
    <name evidence="12" type="ORF">U0070_020297</name>
</gene>
<evidence type="ECO:0000256" key="9">
    <source>
        <dbReference type="SAM" id="MobiDB-lite"/>
    </source>
</evidence>
<dbReference type="InterPro" id="IPR006636">
    <property type="entry name" value="STI1_HS-bd"/>
</dbReference>
<dbReference type="Gene3D" id="1.10.10.540">
    <property type="entry name" value="XPC-binding domain"/>
    <property type="match status" value="1"/>
</dbReference>
<evidence type="ECO:0000256" key="3">
    <source>
        <dbReference type="ARBA" id="ARBA00022737"/>
    </source>
</evidence>
<dbReference type="GO" id="GO:0043161">
    <property type="term" value="P:proteasome-mediated ubiquitin-dependent protein catabolic process"/>
    <property type="evidence" value="ECO:0007669"/>
    <property type="project" value="UniProtKB-UniRule"/>
</dbReference>
<dbReference type="InterPro" id="IPR004806">
    <property type="entry name" value="Rad23"/>
</dbReference>
<dbReference type="SUPFAM" id="SSF101238">
    <property type="entry name" value="XPC-binding domain"/>
    <property type="match status" value="1"/>
</dbReference>
<dbReference type="FunFam" id="1.10.10.540:FF:000001">
    <property type="entry name" value="UV excision repair protein RAD23 B"/>
    <property type="match status" value="1"/>
</dbReference>
<protein>
    <recommendedName>
        <fullName evidence="8">UV excision repair protein RAD23</fullName>
    </recommendedName>
</protein>
<evidence type="ECO:0000259" key="10">
    <source>
        <dbReference type="PROSITE" id="PS50030"/>
    </source>
</evidence>
<dbReference type="GO" id="GO:0070628">
    <property type="term" value="F:proteasome binding"/>
    <property type="evidence" value="ECO:0007669"/>
    <property type="project" value="TreeGrafter"/>
</dbReference>
<dbReference type="PANTHER" id="PTHR10621">
    <property type="entry name" value="UV EXCISION REPAIR PROTEIN RAD23"/>
    <property type="match status" value="1"/>
</dbReference>
<feature type="compositionally biased region" description="Low complexity" evidence="9">
    <location>
        <begin position="105"/>
        <end position="126"/>
    </location>
</feature>
<dbReference type="PRINTS" id="PR01839">
    <property type="entry name" value="RAD23PROTEIN"/>
</dbReference>
<keyword evidence="2" id="KW-0597">Phosphoprotein</keyword>
<dbReference type="InterPro" id="IPR000626">
    <property type="entry name" value="Ubiquitin-like_dom"/>
</dbReference>
<dbReference type="Pfam" id="PF09280">
    <property type="entry name" value="XPC-binding"/>
    <property type="match status" value="1"/>
</dbReference>
<dbReference type="GO" id="GO:0031593">
    <property type="term" value="F:polyubiquitin modification-dependent protein binding"/>
    <property type="evidence" value="ECO:0007669"/>
    <property type="project" value="UniProtKB-UniRule"/>
</dbReference>
<accession>A0AAW0H3Z0</accession>
<dbReference type="InterPro" id="IPR009060">
    <property type="entry name" value="UBA-like_sf"/>
</dbReference>
<evidence type="ECO:0000256" key="1">
    <source>
        <dbReference type="ARBA" id="ARBA00009878"/>
    </source>
</evidence>
<feature type="compositionally biased region" description="Pro residues" evidence="9">
    <location>
        <begin position="81"/>
        <end position="96"/>
    </location>
</feature>
<dbReference type="InterPro" id="IPR041811">
    <property type="entry name" value="RAD23A/B_UBA1"/>
</dbReference>
<dbReference type="SUPFAM" id="SSF54236">
    <property type="entry name" value="Ubiquitin-like"/>
    <property type="match status" value="1"/>
</dbReference>
<dbReference type="InterPro" id="IPR015360">
    <property type="entry name" value="XPC-bd"/>
</dbReference>
<dbReference type="GO" id="GO:0005829">
    <property type="term" value="C:cytosol"/>
    <property type="evidence" value="ECO:0007669"/>
    <property type="project" value="TreeGrafter"/>
</dbReference>
<dbReference type="InterPro" id="IPR029071">
    <property type="entry name" value="Ubiquitin-like_domsf"/>
</dbReference>
<dbReference type="GO" id="GO:0043130">
    <property type="term" value="F:ubiquitin binding"/>
    <property type="evidence" value="ECO:0007669"/>
    <property type="project" value="UniProtKB-UniRule"/>
</dbReference>
<comment type="similarity">
    <text evidence="1 8">Belongs to the RAD23 family.</text>
</comment>
<keyword evidence="8" id="KW-0963">Cytoplasm</keyword>
<evidence type="ECO:0000256" key="4">
    <source>
        <dbReference type="ARBA" id="ARBA00022763"/>
    </source>
</evidence>
<dbReference type="Gene3D" id="3.10.20.90">
    <property type="entry name" value="Phosphatidylinositol 3-kinase Catalytic Subunit, Chain A, domain 1"/>
    <property type="match status" value="1"/>
</dbReference>
<feature type="domain" description="UBA" evidence="10">
    <location>
        <begin position="369"/>
        <end position="414"/>
    </location>
</feature>